<feature type="domain" description="TonB-dependent receptor-like beta-barrel" evidence="11">
    <location>
        <begin position="363"/>
        <end position="830"/>
    </location>
</feature>
<dbReference type="InterPro" id="IPR012910">
    <property type="entry name" value="Plug_dom"/>
</dbReference>
<evidence type="ECO:0000259" key="11">
    <source>
        <dbReference type="Pfam" id="PF00593"/>
    </source>
</evidence>
<feature type="chain" id="PRO_5011463879" evidence="10">
    <location>
        <begin position="31"/>
        <end position="868"/>
    </location>
</feature>
<evidence type="ECO:0000256" key="8">
    <source>
        <dbReference type="PROSITE-ProRule" id="PRU01360"/>
    </source>
</evidence>
<dbReference type="AlphaFoldDB" id="A0A1I1I1E3"/>
<dbReference type="Pfam" id="PF00593">
    <property type="entry name" value="TonB_dep_Rec_b-barrel"/>
    <property type="match status" value="1"/>
</dbReference>
<evidence type="ECO:0000256" key="4">
    <source>
        <dbReference type="ARBA" id="ARBA00022692"/>
    </source>
</evidence>
<dbReference type="PANTHER" id="PTHR47234">
    <property type="match status" value="1"/>
</dbReference>
<proteinExistence type="inferred from homology"/>
<keyword evidence="10" id="KW-0732">Signal</keyword>
<dbReference type="GO" id="GO:0009279">
    <property type="term" value="C:cell outer membrane"/>
    <property type="evidence" value="ECO:0007669"/>
    <property type="project" value="UniProtKB-SubCell"/>
</dbReference>
<sequence>MINNKLAKAVRLAIAFGAASTVALSANVSAAEEGAEEVERIEVTGSRIKRTDMEGASPVQIITAADMKMEGRFSVADVLRSSTSNSFGSTVPSSGGSWQSQASVDLLGVGASRTLVLLDGKRLPGSPTMGGSTANINQIPMAIVERIEILKDGGSAVYGSDAIAGVVNIILKKDYEGFSISANGSRPSDEGGDANDFSIVTGISSDKGNITFAYEHAEQKPIFDRDRPYTAPSIEDTDGNGILNYSSQVGISQYGASIINPNTGLYEASPQCDSLTANVDGFVGVMESDDHTETWCGFAYSGVSANQASTNRDSIFVNATYEVAEDTSVFARALFAHNRSFGRYAPAAAKWNSVPANSSNNPYDATTEGKFRWYQLGNRDGIVDDYSQDYILGMNGMIGDEIDYEIYYHHNTTDNKSVGDTYLSYGGLAYNAANGISLDTEAGQANMASTTLSIASNRFDQFYAGFSFEAGELAGGAIGHYFGGETFDIVYGDKYDGQSAADLVGGSSGNSAGASRDIWAVFYETILPVTDQIEVGFAVRYDDYSDFGTATTPKLSVTYRPSDDLMVRASYGEGFRAPSLSVLSAADSYAADYAVDYVYCNAQGIAFADCNQSQYDTTRQGNADLDAEESTTINLGLVWNVSDSFSVTADVFNLEIENAIRFVKIQEIVLMDMLGSTNPDPTKLTIDRTSASAPVYTTSTINGPGLDITGSNINLNYTLETGFGEFRFNSETSYFFSYKGDSYAGGPMQDQAGFSLQPEYRTQFTTNWTNDEHALTWNIDYIPSTSGFETPTPSGTLATNDSNESFMTHNVSYAYDAGEYGVYTLGVRNLTDEDPVLDTNGKYADEYDFMYSAGHIGRVYSLSGQWDF</sequence>
<dbReference type="Pfam" id="PF07715">
    <property type="entry name" value="Plug"/>
    <property type="match status" value="1"/>
</dbReference>
<dbReference type="PANTHER" id="PTHR47234:SF2">
    <property type="entry name" value="TONB-DEPENDENT RECEPTOR"/>
    <property type="match status" value="1"/>
</dbReference>
<organism evidence="13 14">
    <name type="scientific">Pseudoalteromonas denitrificans DSM 6059</name>
    <dbReference type="NCBI Taxonomy" id="1123010"/>
    <lineage>
        <taxon>Bacteria</taxon>
        <taxon>Pseudomonadati</taxon>
        <taxon>Pseudomonadota</taxon>
        <taxon>Gammaproteobacteria</taxon>
        <taxon>Alteromonadales</taxon>
        <taxon>Pseudoalteromonadaceae</taxon>
        <taxon>Pseudoalteromonas</taxon>
    </lineage>
</organism>
<accession>A0A1I1I1E3</accession>
<evidence type="ECO:0000259" key="12">
    <source>
        <dbReference type="Pfam" id="PF07715"/>
    </source>
</evidence>
<reference evidence="13 14" key="1">
    <citation type="submission" date="2016-10" db="EMBL/GenBank/DDBJ databases">
        <authorList>
            <person name="de Groot N.N."/>
        </authorList>
    </citation>
    <scope>NUCLEOTIDE SEQUENCE [LARGE SCALE GENOMIC DNA]</scope>
    <source>
        <strain evidence="13 14">DSM 6059</strain>
    </source>
</reference>
<dbReference type="Gene3D" id="2.40.170.20">
    <property type="entry name" value="TonB-dependent receptor, beta-barrel domain"/>
    <property type="match status" value="1"/>
</dbReference>
<evidence type="ECO:0000256" key="10">
    <source>
        <dbReference type="SAM" id="SignalP"/>
    </source>
</evidence>
<dbReference type="EMBL" id="FOLO01000007">
    <property type="protein sequence ID" value="SFC29855.1"/>
    <property type="molecule type" value="Genomic_DNA"/>
</dbReference>
<dbReference type="Proteomes" id="UP000198862">
    <property type="component" value="Unassembled WGS sequence"/>
</dbReference>
<keyword evidence="7 8" id="KW-0998">Cell outer membrane</keyword>
<name>A0A1I1I1E3_9GAMM</name>
<keyword evidence="5 9" id="KW-0798">TonB box</keyword>
<evidence type="ECO:0000256" key="7">
    <source>
        <dbReference type="ARBA" id="ARBA00023237"/>
    </source>
</evidence>
<evidence type="ECO:0000313" key="14">
    <source>
        <dbReference type="Proteomes" id="UP000198862"/>
    </source>
</evidence>
<dbReference type="InterPro" id="IPR037066">
    <property type="entry name" value="Plug_dom_sf"/>
</dbReference>
<dbReference type="STRING" id="1123010.SAMN02745724_01333"/>
<comment type="similarity">
    <text evidence="8 9">Belongs to the TonB-dependent receptor family.</text>
</comment>
<dbReference type="PROSITE" id="PS52016">
    <property type="entry name" value="TONB_DEPENDENT_REC_3"/>
    <property type="match status" value="1"/>
</dbReference>
<evidence type="ECO:0000256" key="3">
    <source>
        <dbReference type="ARBA" id="ARBA00022452"/>
    </source>
</evidence>
<protein>
    <submittedName>
        <fullName evidence="13">Iron complex outermembrane recepter protein</fullName>
    </submittedName>
</protein>
<dbReference type="RefSeq" id="WP_091982052.1">
    <property type="nucleotide sequence ID" value="NZ_FOLO01000007.1"/>
</dbReference>
<keyword evidence="6 8" id="KW-0472">Membrane</keyword>
<evidence type="ECO:0000256" key="6">
    <source>
        <dbReference type="ARBA" id="ARBA00023136"/>
    </source>
</evidence>
<comment type="subcellular location">
    <subcellularLocation>
        <location evidence="1 8">Cell outer membrane</location>
        <topology evidence="1 8">Multi-pass membrane protein</topology>
    </subcellularLocation>
</comment>
<keyword evidence="4 8" id="KW-0812">Transmembrane</keyword>
<dbReference type="OrthoDB" id="176248at2"/>
<gene>
    <name evidence="13" type="ORF">SAMN02745724_01333</name>
</gene>
<dbReference type="SUPFAM" id="SSF56935">
    <property type="entry name" value="Porins"/>
    <property type="match status" value="1"/>
</dbReference>
<evidence type="ECO:0000256" key="1">
    <source>
        <dbReference type="ARBA" id="ARBA00004571"/>
    </source>
</evidence>
<keyword evidence="3 8" id="KW-1134">Transmembrane beta strand</keyword>
<evidence type="ECO:0000256" key="9">
    <source>
        <dbReference type="RuleBase" id="RU003357"/>
    </source>
</evidence>
<keyword evidence="14" id="KW-1185">Reference proteome</keyword>
<feature type="domain" description="TonB-dependent receptor plug" evidence="12">
    <location>
        <begin position="53"/>
        <end position="166"/>
    </location>
</feature>
<evidence type="ECO:0000256" key="2">
    <source>
        <dbReference type="ARBA" id="ARBA00022448"/>
    </source>
</evidence>
<dbReference type="InterPro" id="IPR000531">
    <property type="entry name" value="Beta-barrel_TonB"/>
</dbReference>
<evidence type="ECO:0000313" key="13">
    <source>
        <dbReference type="EMBL" id="SFC29855.1"/>
    </source>
</evidence>
<keyword evidence="2 8" id="KW-0813">Transport</keyword>
<dbReference type="Gene3D" id="2.170.130.10">
    <property type="entry name" value="TonB-dependent receptor, plug domain"/>
    <property type="match status" value="1"/>
</dbReference>
<evidence type="ECO:0000256" key="5">
    <source>
        <dbReference type="ARBA" id="ARBA00023077"/>
    </source>
</evidence>
<dbReference type="InterPro" id="IPR036942">
    <property type="entry name" value="Beta-barrel_TonB_sf"/>
</dbReference>
<dbReference type="InterPro" id="IPR039426">
    <property type="entry name" value="TonB-dep_rcpt-like"/>
</dbReference>
<feature type="signal peptide" evidence="10">
    <location>
        <begin position="1"/>
        <end position="30"/>
    </location>
</feature>